<dbReference type="InterPro" id="IPR003399">
    <property type="entry name" value="Mce/MlaD"/>
</dbReference>
<organism evidence="3 4">
    <name type="scientific">Mycobacteroides immunogenum</name>
    <dbReference type="NCBI Taxonomy" id="83262"/>
    <lineage>
        <taxon>Bacteria</taxon>
        <taxon>Bacillati</taxon>
        <taxon>Actinomycetota</taxon>
        <taxon>Actinomycetes</taxon>
        <taxon>Mycobacteriales</taxon>
        <taxon>Mycobacteriaceae</taxon>
        <taxon>Mycobacteroides</taxon>
    </lineage>
</organism>
<feature type="chain" id="PRO_5039075649" description="Mce/MlaD domain-containing protein" evidence="1">
    <location>
        <begin position="26"/>
        <end position="368"/>
    </location>
</feature>
<proteinExistence type="predicted"/>
<feature type="domain" description="Mce/MlaD" evidence="2">
    <location>
        <begin position="42"/>
        <end position="114"/>
    </location>
</feature>
<dbReference type="Proteomes" id="UP000186919">
    <property type="component" value="Unassembled WGS sequence"/>
</dbReference>
<reference evidence="3 4" key="1">
    <citation type="submission" date="2016-01" db="EMBL/GenBank/DDBJ databases">
        <title>Mycobacterium immunogenum strain CD11_6 genome sequencing and assembly.</title>
        <authorList>
            <person name="Kaur G."/>
            <person name="Nair G.R."/>
            <person name="Mayilraj S."/>
        </authorList>
    </citation>
    <scope>NUCLEOTIDE SEQUENCE [LARGE SCALE GENOMIC DNA]</scope>
    <source>
        <strain evidence="3 4">CD11-6</strain>
    </source>
</reference>
<dbReference type="InterPro" id="IPR052336">
    <property type="entry name" value="MlaD_Phospholipid_Transporter"/>
</dbReference>
<dbReference type="PANTHER" id="PTHR33371">
    <property type="entry name" value="INTERMEMBRANE PHOSPHOLIPID TRANSPORT SYSTEM BINDING PROTEIN MLAD-RELATED"/>
    <property type="match status" value="1"/>
</dbReference>
<evidence type="ECO:0000313" key="4">
    <source>
        <dbReference type="Proteomes" id="UP000186919"/>
    </source>
</evidence>
<evidence type="ECO:0000313" key="3">
    <source>
        <dbReference type="EMBL" id="OAT68845.1"/>
    </source>
</evidence>
<sequence>MLTPTPARRRARTLLTVAFSAGLLATSSSCGLLDRAPKTTGYCAVLSDATGLYRGNPVTRKGVRIGRIQDVVSDTMSVRVNFSIDTDAAVPELVTAVSRAPSILADRSLELINGDPTAGRLTPGACIPLERTAVAKTMAENASAMTGLLSQLTDEGRGDNLNRALGSLSTQLKGNGAVIRDSVTNIVGAMDAQPPSLDYLLQNASDSLSTLNANSDDMNTVLAHAVSAMSLSARTLMPTLYGILGPQVNTLTRMAYDMATEYRGELWASMDTAAYTVRLLSEHTGVFTTYAGTLPNIADGVRGFYYRMRARPEPVKANRVNAGPQDNGMVCSRIAPDGEDRCGYFYGVPEEINTIDVLVKVLKEGNPP</sequence>
<accession>A0A179VD23</accession>
<name>A0A179VD23_9MYCO</name>
<dbReference type="Pfam" id="PF02470">
    <property type="entry name" value="MlaD"/>
    <property type="match status" value="1"/>
</dbReference>
<feature type="signal peptide" evidence="1">
    <location>
        <begin position="1"/>
        <end position="25"/>
    </location>
</feature>
<comment type="caution">
    <text evidence="3">The sequence shown here is derived from an EMBL/GenBank/DDBJ whole genome shotgun (WGS) entry which is preliminary data.</text>
</comment>
<protein>
    <recommendedName>
        <fullName evidence="2">Mce/MlaD domain-containing protein</fullName>
    </recommendedName>
</protein>
<evidence type="ECO:0000256" key="1">
    <source>
        <dbReference type="SAM" id="SignalP"/>
    </source>
</evidence>
<dbReference type="PANTHER" id="PTHR33371:SF4">
    <property type="entry name" value="INTERMEMBRANE PHOSPHOLIPID TRANSPORT SYSTEM BINDING PROTEIN MLAD"/>
    <property type="match status" value="1"/>
</dbReference>
<gene>
    <name evidence="3" type="ORF">AWB85_07660</name>
</gene>
<keyword evidence="1" id="KW-0732">Signal</keyword>
<dbReference type="EMBL" id="LQYE01000012">
    <property type="protein sequence ID" value="OAT68845.1"/>
    <property type="molecule type" value="Genomic_DNA"/>
</dbReference>
<evidence type="ECO:0000259" key="2">
    <source>
        <dbReference type="Pfam" id="PF02470"/>
    </source>
</evidence>
<dbReference type="AlphaFoldDB" id="A0A179VD23"/>